<dbReference type="WBParaSite" id="ES5_v2.g19712.t1">
    <property type="protein sequence ID" value="ES5_v2.g19712.t1"/>
    <property type="gene ID" value="ES5_v2.g19712"/>
</dbReference>
<sequence>MPGEKWTWTDGTTTDFIDWALKEPKNITGTNCATLSLTDGLWRADDYFSIKALHYMAYDFVWTGAFSNDNGKTWKWSDNTKWDFNPWMTGYPSIKTSAYGKLWGGGLQDDRGSNKYRIVCKKQL</sequence>
<proteinExistence type="predicted"/>
<evidence type="ECO:0000313" key="1">
    <source>
        <dbReference type="Proteomes" id="UP000887579"/>
    </source>
</evidence>
<protein>
    <submittedName>
        <fullName evidence="2">C-type lectin domain-containing protein</fullName>
    </submittedName>
</protein>
<reference evidence="2" key="1">
    <citation type="submission" date="2022-11" db="UniProtKB">
        <authorList>
            <consortium name="WormBaseParasite"/>
        </authorList>
    </citation>
    <scope>IDENTIFICATION</scope>
</reference>
<dbReference type="Proteomes" id="UP000887579">
    <property type="component" value="Unplaced"/>
</dbReference>
<organism evidence="1 2">
    <name type="scientific">Panagrolaimus sp. ES5</name>
    <dbReference type="NCBI Taxonomy" id="591445"/>
    <lineage>
        <taxon>Eukaryota</taxon>
        <taxon>Metazoa</taxon>
        <taxon>Ecdysozoa</taxon>
        <taxon>Nematoda</taxon>
        <taxon>Chromadorea</taxon>
        <taxon>Rhabditida</taxon>
        <taxon>Tylenchina</taxon>
        <taxon>Panagrolaimomorpha</taxon>
        <taxon>Panagrolaimoidea</taxon>
        <taxon>Panagrolaimidae</taxon>
        <taxon>Panagrolaimus</taxon>
    </lineage>
</organism>
<name>A0AC34FQR2_9BILA</name>
<accession>A0AC34FQR2</accession>
<evidence type="ECO:0000313" key="2">
    <source>
        <dbReference type="WBParaSite" id="ES5_v2.g19712.t1"/>
    </source>
</evidence>